<sequence>MQTSAGLDELDRLLVTALQAAPRADWRRIGRALDVDASTAARRWARLTEAGLAWLSCHPAAGPGLAPVVAFIEIDCAPALLRDVAARVAGDPHVFTVEHVTGSRDLLVTAAFSDQAGLARYLGFRLGALEGVRATRSQIATALHVEGSHWRLDRLPEHRRTLLRDPAPADRAPAGSPVRGPDPADLALFTALSEDCRLPAAQLAERTGLSPTTVRRRLARMQAERALVFRCEVARFLSGWPVSVTLWCAAPPGDVPAVSAQLAGMRETRLCASLSGPHNLMVAVWLRSIEDIRTFETRLAARFPELLVADRAIALWPLKLGGHILDPHGRHVRAVPVALWEDAEAAAAEEALLAPFREGGVAGAPA</sequence>
<evidence type="ECO:0000313" key="7">
    <source>
        <dbReference type="EMBL" id="QNP63374.1"/>
    </source>
</evidence>
<keyword evidence="3" id="KW-0804">Transcription</keyword>
<dbReference type="InterPro" id="IPR019887">
    <property type="entry name" value="Tscrpt_reg_AsnC/Lrp_C"/>
</dbReference>
<dbReference type="SUPFAM" id="SSF46785">
    <property type="entry name" value="Winged helix' DNA-binding domain"/>
    <property type="match status" value="1"/>
</dbReference>
<dbReference type="GO" id="GO:0043565">
    <property type="term" value="F:sequence-specific DNA binding"/>
    <property type="evidence" value="ECO:0007669"/>
    <property type="project" value="InterPro"/>
</dbReference>
<evidence type="ECO:0000256" key="1">
    <source>
        <dbReference type="ARBA" id="ARBA00023015"/>
    </source>
</evidence>
<reference evidence="7 8" key="1">
    <citation type="submission" date="2020-08" db="EMBL/GenBank/DDBJ databases">
        <title>A novel species.</title>
        <authorList>
            <person name="Gao J."/>
        </authorList>
    </citation>
    <scope>NUCLEOTIDE SEQUENCE [LARGE SCALE GENOMIC DNA]</scope>
    <source>
        <strain evidence="7 8">CRPJ-33</strain>
    </source>
</reference>
<name>A0A7H0HS58_9ACTN</name>
<dbReference type="InterPro" id="IPR000485">
    <property type="entry name" value="AsnC-type_HTH_dom"/>
</dbReference>
<feature type="domain" description="HTH asnC-type" evidence="6">
    <location>
        <begin position="7"/>
        <end position="47"/>
    </location>
</feature>
<feature type="domain" description="HTH asnC-type" evidence="6">
    <location>
        <begin position="182"/>
        <end position="222"/>
    </location>
</feature>
<dbReference type="InterPro" id="IPR036390">
    <property type="entry name" value="WH_DNA-bd_sf"/>
</dbReference>
<protein>
    <submittedName>
        <fullName evidence="7">Lrp/AsnC family transcriptional regulator</fullName>
    </submittedName>
</protein>
<dbReference type="Gene3D" id="1.10.10.10">
    <property type="entry name" value="Winged helix-like DNA-binding domain superfamily/Winged helix DNA-binding domain"/>
    <property type="match status" value="2"/>
</dbReference>
<accession>A0A7H0HS58</accession>
<dbReference type="InterPro" id="IPR011991">
    <property type="entry name" value="ArsR-like_HTH"/>
</dbReference>
<dbReference type="Pfam" id="PF13404">
    <property type="entry name" value="HTH_AsnC-type"/>
    <property type="match status" value="2"/>
</dbReference>
<dbReference type="PANTHER" id="PTHR30154:SF34">
    <property type="entry name" value="TRANSCRIPTIONAL REGULATOR AZLB"/>
    <property type="match status" value="1"/>
</dbReference>
<feature type="domain" description="Transcription regulator AsnC/Lrp ligand binding" evidence="5">
    <location>
        <begin position="72"/>
        <end position="140"/>
    </location>
</feature>
<feature type="compositionally biased region" description="Low complexity" evidence="4">
    <location>
        <begin position="164"/>
        <end position="174"/>
    </location>
</feature>
<evidence type="ECO:0000259" key="5">
    <source>
        <dbReference type="Pfam" id="PF01037"/>
    </source>
</evidence>
<keyword evidence="8" id="KW-1185">Reference proteome</keyword>
<keyword evidence="2" id="KW-0238">DNA-binding</keyword>
<dbReference type="SUPFAM" id="SSF54909">
    <property type="entry name" value="Dimeric alpha+beta barrel"/>
    <property type="match status" value="2"/>
</dbReference>
<dbReference type="GO" id="GO:0043200">
    <property type="term" value="P:response to amino acid"/>
    <property type="evidence" value="ECO:0007669"/>
    <property type="project" value="TreeGrafter"/>
</dbReference>
<feature type="region of interest" description="Disordered" evidence="4">
    <location>
        <begin position="161"/>
        <end position="181"/>
    </location>
</feature>
<dbReference type="PANTHER" id="PTHR30154">
    <property type="entry name" value="LEUCINE-RESPONSIVE REGULATORY PROTEIN"/>
    <property type="match status" value="1"/>
</dbReference>
<dbReference type="RefSeq" id="WP_187740535.1">
    <property type="nucleotide sequence ID" value="NZ_CP060825.1"/>
</dbReference>
<evidence type="ECO:0000259" key="6">
    <source>
        <dbReference type="Pfam" id="PF13404"/>
    </source>
</evidence>
<dbReference type="Proteomes" id="UP000516230">
    <property type="component" value="Chromosome"/>
</dbReference>
<evidence type="ECO:0000256" key="4">
    <source>
        <dbReference type="SAM" id="MobiDB-lite"/>
    </source>
</evidence>
<dbReference type="CDD" id="cd00090">
    <property type="entry name" value="HTH_ARSR"/>
    <property type="match status" value="1"/>
</dbReference>
<dbReference type="AlphaFoldDB" id="A0A7H0HS58"/>
<dbReference type="Pfam" id="PF01037">
    <property type="entry name" value="AsnC_trans_reg"/>
    <property type="match status" value="1"/>
</dbReference>
<gene>
    <name evidence="7" type="ORF">IAG43_10795</name>
</gene>
<organism evidence="7 8">
    <name type="scientific">Streptomyces genisteinicus</name>
    <dbReference type="NCBI Taxonomy" id="2768068"/>
    <lineage>
        <taxon>Bacteria</taxon>
        <taxon>Bacillati</taxon>
        <taxon>Actinomycetota</taxon>
        <taxon>Actinomycetes</taxon>
        <taxon>Kitasatosporales</taxon>
        <taxon>Streptomycetaceae</taxon>
        <taxon>Streptomyces</taxon>
    </lineage>
</organism>
<dbReference type="SMART" id="SM00344">
    <property type="entry name" value="HTH_ASNC"/>
    <property type="match status" value="2"/>
</dbReference>
<evidence type="ECO:0000256" key="2">
    <source>
        <dbReference type="ARBA" id="ARBA00023125"/>
    </source>
</evidence>
<dbReference type="InterPro" id="IPR019888">
    <property type="entry name" value="Tscrpt_reg_AsnC-like"/>
</dbReference>
<dbReference type="KEGG" id="sgj:IAG43_10795"/>
<dbReference type="Gene3D" id="3.30.70.920">
    <property type="match status" value="1"/>
</dbReference>
<keyword evidence="1" id="KW-0805">Transcription regulation</keyword>
<dbReference type="InterPro" id="IPR036388">
    <property type="entry name" value="WH-like_DNA-bd_sf"/>
</dbReference>
<dbReference type="InterPro" id="IPR011008">
    <property type="entry name" value="Dimeric_a/b-barrel"/>
</dbReference>
<dbReference type="EMBL" id="CP060825">
    <property type="protein sequence ID" value="QNP63374.1"/>
    <property type="molecule type" value="Genomic_DNA"/>
</dbReference>
<evidence type="ECO:0000313" key="8">
    <source>
        <dbReference type="Proteomes" id="UP000516230"/>
    </source>
</evidence>
<evidence type="ECO:0000256" key="3">
    <source>
        <dbReference type="ARBA" id="ARBA00023163"/>
    </source>
</evidence>
<proteinExistence type="predicted"/>
<dbReference type="PRINTS" id="PR00033">
    <property type="entry name" value="HTHASNC"/>
</dbReference>
<dbReference type="GO" id="GO:0005829">
    <property type="term" value="C:cytosol"/>
    <property type="evidence" value="ECO:0007669"/>
    <property type="project" value="TreeGrafter"/>
</dbReference>